<evidence type="ECO:0000256" key="6">
    <source>
        <dbReference type="PROSITE-ProRule" id="PRU00508"/>
    </source>
</evidence>
<dbReference type="FunFam" id="1.10.1900.10:FF:000002">
    <property type="entry name" value="E3 ubiquitin-protein ligase UBR5 isoform X1"/>
    <property type="match status" value="1"/>
</dbReference>
<feature type="domain" description="PABC" evidence="10">
    <location>
        <begin position="2355"/>
        <end position="2432"/>
    </location>
</feature>
<evidence type="ECO:0000313" key="11">
    <source>
        <dbReference type="EMBL" id="CAH3162188.1"/>
    </source>
</evidence>
<dbReference type="Pfam" id="PF00632">
    <property type="entry name" value="HECT"/>
    <property type="match status" value="1"/>
</dbReference>
<feature type="compositionally biased region" description="Polar residues" evidence="7">
    <location>
        <begin position="1974"/>
        <end position="1992"/>
    </location>
</feature>
<dbReference type="SMART" id="SM00119">
    <property type="entry name" value="HECTc"/>
    <property type="match status" value="1"/>
</dbReference>
<evidence type="ECO:0000256" key="1">
    <source>
        <dbReference type="ARBA" id="ARBA00022723"/>
    </source>
</evidence>
<dbReference type="EMBL" id="CALNXJ010000083">
    <property type="protein sequence ID" value="CAH3162188.1"/>
    <property type="molecule type" value="Genomic_DNA"/>
</dbReference>
<feature type="region of interest" description="Disordered" evidence="7">
    <location>
        <begin position="589"/>
        <end position="622"/>
    </location>
</feature>
<comment type="caution">
    <text evidence="11">The sequence shown here is derived from an EMBL/GenBank/DDBJ whole genome shotgun (WGS) entry which is preliminary data.</text>
</comment>
<feature type="domain" description="HECT" evidence="8">
    <location>
        <begin position="2470"/>
        <end position="2756"/>
    </location>
</feature>
<evidence type="ECO:0000259" key="9">
    <source>
        <dbReference type="PROSITE" id="PS51157"/>
    </source>
</evidence>
<name>A0AAU9XY69_9CNID</name>
<evidence type="ECO:0000256" key="3">
    <source>
        <dbReference type="ARBA" id="ARBA00022786"/>
    </source>
</evidence>
<dbReference type="Gene3D" id="1.10.1900.10">
    <property type="entry name" value="c-terminal domain of poly(a) binding protein"/>
    <property type="match status" value="1"/>
</dbReference>
<feature type="region of interest" description="Disordered" evidence="7">
    <location>
        <begin position="2139"/>
        <end position="2174"/>
    </location>
</feature>
<dbReference type="InterPro" id="IPR009091">
    <property type="entry name" value="RCC1/BLIP-II"/>
</dbReference>
<keyword evidence="1" id="KW-0479">Metal-binding</keyword>
<feature type="compositionally biased region" description="Polar residues" evidence="7">
    <location>
        <begin position="2152"/>
        <end position="2174"/>
    </location>
</feature>
<dbReference type="Pfam" id="PF00658">
    <property type="entry name" value="MLLE"/>
    <property type="match status" value="1"/>
</dbReference>
<feature type="domain" description="UBR-type" evidence="9">
    <location>
        <begin position="1177"/>
        <end position="1245"/>
    </location>
</feature>
<feature type="zinc finger region" description="UBR-type" evidence="6">
    <location>
        <begin position="1177"/>
        <end position="1245"/>
    </location>
</feature>
<evidence type="ECO:0000313" key="12">
    <source>
        <dbReference type="Proteomes" id="UP001159428"/>
    </source>
</evidence>
<dbReference type="FunFam" id="3.30.2410.10:FF:000008">
    <property type="entry name" value="Putative E3 ubiquitin-protein ligase UBR5"/>
    <property type="match status" value="1"/>
</dbReference>
<feature type="region of interest" description="Disordered" evidence="7">
    <location>
        <begin position="333"/>
        <end position="354"/>
    </location>
</feature>
<evidence type="ECO:0000259" key="8">
    <source>
        <dbReference type="PROSITE" id="PS50237"/>
    </source>
</evidence>
<dbReference type="Gene3D" id="3.30.2410.10">
    <property type="entry name" value="Hect, E3 ligase catalytic domain"/>
    <property type="match status" value="1"/>
</dbReference>
<keyword evidence="12" id="KW-1185">Reference proteome</keyword>
<dbReference type="InterPro" id="IPR047503">
    <property type="entry name" value="UBR-box_UBR5"/>
</dbReference>
<reference evidence="11 12" key="1">
    <citation type="submission" date="2022-05" db="EMBL/GenBank/DDBJ databases">
        <authorList>
            <consortium name="Genoscope - CEA"/>
            <person name="William W."/>
        </authorList>
    </citation>
    <scope>NUCLEOTIDE SEQUENCE [LARGE SCALE GENOMIC DNA]</scope>
</reference>
<dbReference type="PANTHER" id="PTHR46276:SF1">
    <property type="entry name" value="E3 UBIQUITIN-PROTEIN LIGASE UBR5"/>
    <property type="match status" value="1"/>
</dbReference>
<dbReference type="SUPFAM" id="SSF56204">
    <property type="entry name" value="Hect, E3 ligase catalytic domain"/>
    <property type="match status" value="1"/>
</dbReference>
<feature type="compositionally biased region" description="Basic and acidic residues" evidence="7">
    <location>
        <begin position="1877"/>
        <end position="1893"/>
    </location>
</feature>
<feature type="compositionally biased region" description="Basic and acidic residues" evidence="7">
    <location>
        <begin position="613"/>
        <end position="622"/>
    </location>
</feature>
<feature type="region of interest" description="Disordered" evidence="7">
    <location>
        <begin position="1289"/>
        <end position="1324"/>
    </location>
</feature>
<dbReference type="GO" id="GO:0034450">
    <property type="term" value="F:ubiquitin-ubiquitin ligase activity"/>
    <property type="evidence" value="ECO:0007669"/>
    <property type="project" value="TreeGrafter"/>
</dbReference>
<feature type="region of interest" description="Disordered" evidence="7">
    <location>
        <begin position="902"/>
        <end position="921"/>
    </location>
</feature>
<dbReference type="PROSITE" id="PS51309">
    <property type="entry name" value="PABC"/>
    <property type="match status" value="1"/>
</dbReference>
<evidence type="ECO:0000259" key="10">
    <source>
        <dbReference type="PROSITE" id="PS51309"/>
    </source>
</evidence>
<feature type="region of interest" description="Disordered" evidence="7">
    <location>
        <begin position="1655"/>
        <end position="1695"/>
    </location>
</feature>
<dbReference type="Gene3D" id="3.30.2160.10">
    <property type="entry name" value="Hect, E3 ligase catalytic domain"/>
    <property type="match status" value="1"/>
</dbReference>
<sequence length="2756" mass="298696">MPAIHIAVHPLPGTVEELHERLKEVSESKEKSGFLSSPVLQALKDQVIKECVVGPRHVAFLLENGQVCRVPFTLHPDKLDLSSRDITVEEDNSNTAARSASHIVLHAVGGGSRGQGENSWVLSNSGETLSGLTGHPVISRWGSAPSAMSLRTSARAPVRGRGRVVRRGARGGASGWAIGSRAVPPTAVPEELVNQAQVVLQGKSRAAIIRELQRTNLDVNLAVNNLLSRDEDDGDDDDNPEYLPGDDLMSLLDAGVHVDDPSFVVDPEAIFSEDMFYSSQYGTIHRRPNSSARASRTATERESERDRERSREREALRRERDRWLGNIHGGALDCGTSGSAPKQPPQDKVPSQSFSADPVSVADLLQWWQTGTDGVFPCFTHIAAMYSELICVGADGKLYQWKWEDPLPYKEQDAAIYHPRVRSLGLADEKVVAVSASSIRASVLTETGKVATWVDETLSSIASKLEHATQGFSEFSGDKVVAIHTCSLYTCAQMSSGALYWWGVLPFEQRKKLLEKARARARRNRTTFTSCIVRGVQVCLRSCPLYHPGSIGINISSGIPRMGQLLESAWNLDEKCRFKVLPLGNEEASCSPPVIDEQDSDVPGSLGLKRKKDPSLDSAEDKSVQDWDLKDVIFVEDKRNIPVGKVLKVDGPYAAVKFPPKDTSLHAAALLNEENSSLLQDVRLLRKDELQLVKSSAANKIPDCIQRTPKLLSVPLGTRPLAVTVNCKGVHVMLKTSTGVRYALYSLASSKPEPGGTMPKECAAFLSQPGVKDIQLYPTGDDSLIMMTDTNGALFPLSKNFLGTVKDPAWTDLPPLQSLGVGVTSLRPGTECKTRALVVVLAVQNQQLMTHILKCDFEAIKQFLDSMEADPVNMGSLLEAVLLERCDGNRNILHACVSRSFPTSAHEPGEAVESQGSSVSTATGALGNKLESIKGAVDALAAAVAAAAAAVRSSDGGSGNSPATNNTGSVSNSGGNGGGNSGQGSSAGSSRLGMHEMMQRAVTAARSATSSLAGLDVEEDAPIPTLHWPPDPPDSRDDDAGPPLTPAPSGTIPTPAPSTAAAAVGGTGAAAAGSSKSSEPLSTQTKALKCLNLLCNSAVLAPFLLQLMTAKDTDGCTPFMAAVRGRSYYPALNLFATAKYLATGPDGQIDRSVLMSMLCPSDSHPDASPLHVLCCNDTCSFTWTGTEHINQDIFECRTCGLTGSLCCCTECARVCHRGHDCKLKRTAPTAYCDCWEKCKCRALVPGSQAARTQLLKKLVSETDLVSRPNGRGEHLLLFLAQTVARQTVEQRQFRPHRTTTDTRPKAKTKTLGASGTPLPLPEHDLDPPRFARKALEFILQDWRAVSAMLRDGCRTPGDARPHAHESSGLPDAGASQLIPLTEQEDRLQSQPGTVRLDAFTHCLVAKCGPETLDPLLVTLVNAIENSTDPHKSDELSLAQRFIRSVARVFVVLSSQMAPANGKRKVGVAQPLIKCQRIFQCLSTIAIPELVQVADAILAPVRLGICRPAQPFSLLSSTLEATQASEDLFTVEPLPMRPSTPSVEEAATQERPSIHRVRTQRHRRRQTVTIPRVQEQSAVPVEGPAVDGEEVEVVEGGEMETESHEEVGDEEIESGAAGNESDMDLDLLAESESDSEESQVGEVNVVESVRRSRVTGSLVGSDGSASMHGEHVELYSEEESSTGEEEEEEEEEEEVVVETYDIPESIENRPPTGGVDPNATPHAMQWAIRANNSQSRAAGNSAATPQPTSGTGFIYVDSSSLRRSGGNAAAASTAASSEVTGTSGALSMSNSASALARAFGIVVREVTDLLNIAQDPSALPADSLTPTPSALAEINVLADQQLQAAWNWLAVVLDCTEAQLRFGLSLSAATDPSHPSHPLHEFHPKANKDRRTREDPTLLRALENKRKRSVVRRKHGATSSNLDTGRQDFLVYVLSLLRGHSNEHGDSLPKLDVSSLRHVAYVLDALVYYIRNNPNASSQANRSSAEKTVTADTPNDEEGGDDVDDEDSASFKRDADEYEDDTDHVEDEPMPTPTLPGNLHSFFVRTDSTTVLGCTPPDPYQAPVEEALPLASQPHLLHPTARREQMFGTIQEHSDSGRGGAPMVSSMALSREGSESVVCTTRPTSGAATGQLWSAMDVNMTESESSVEPSTSGGKNSESAVNPTASTSSSKPVICNGTSANSLLGRWRLCVELFGRVFLEDVGSEPSSVLNELGRFDVKETKFRREMERLRNSTQRDLTIEVERDRASLIQQTIRQLNTQFGRRCPRSRPMTIHRVKVTFKDEPGEGSGVARSYYTAVGEAFLSGEKLPALDNSRSIAQRIRRATSYRYKRDRDRERDARRQLSADARAFHFSGGSSTGDGEDPDGDPLPYHRQSLGERLYPRVHALQPSLASKITGMLLELSPAQLLLLLASEDTLRQRVEEAVELLLVSGRKQVKDADENPLSAGADLDDSEDDSAPLFYQPGKTGFYSPRPGKCSEERLNCFRNVGRIIGLCLLQNELCPINLNRHVIKHILSRRIGWHDLAFFDPTLYESLRKIIVEATSPNAEHIFKGLDLTFSVQATVEEGDGGQVELIKGGKNVSVTPSNVYDYVRLYAEHRMVGHNKKALQALRNGVLDVIPLSAFDNLTAEDFRLLLNGCGEVNVQQLTSYTCFNDETGGAGAEKLLKFKKWFWSIVEKMSNSDRQDLVYFWTSSPALPASEEGFQPKPSVTVKPAHDHQLPTANTCISRLYIPLYSSRAILKSKLLLAIKTKTFGFV</sequence>
<feature type="region of interest" description="Disordered" evidence="7">
    <location>
        <begin position="282"/>
        <end position="316"/>
    </location>
</feature>
<dbReference type="SUPFAM" id="SSF63570">
    <property type="entry name" value="PABC (PABP) domain"/>
    <property type="match status" value="1"/>
</dbReference>
<dbReference type="GO" id="GO:0008270">
    <property type="term" value="F:zinc ion binding"/>
    <property type="evidence" value="ECO:0007669"/>
    <property type="project" value="UniProtKB-KW"/>
</dbReference>
<feature type="region of interest" description="Disordered" evidence="7">
    <location>
        <begin position="952"/>
        <end position="990"/>
    </location>
</feature>
<dbReference type="Gene3D" id="3.90.1750.10">
    <property type="entry name" value="Hect, E3 ligase catalytic domains"/>
    <property type="match status" value="1"/>
</dbReference>
<dbReference type="SMART" id="SM00517">
    <property type="entry name" value="PolyA"/>
    <property type="match status" value="1"/>
</dbReference>
<feature type="compositionally biased region" description="Acidic residues" evidence="7">
    <location>
        <begin position="2015"/>
        <end position="2028"/>
    </location>
</feature>
<evidence type="ECO:0000256" key="4">
    <source>
        <dbReference type="ARBA" id="ARBA00022833"/>
    </source>
</evidence>
<dbReference type="GO" id="GO:0043130">
    <property type="term" value="F:ubiquitin binding"/>
    <property type="evidence" value="ECO:0007669"/>
    <property type="project" value="InterPro"/>
</dbReference>
<feature type="active site" description="Glycyl thioester intermediate" evidence="5">
    <location>
        <position position="2725"/>
    </location>
</feature>
<keyword evidence="2" id="KW-0863">Zinc-finger</keyword>
<feature type="compositionally biased region" description="Low complexity" evidence="7">
    <location>
        <begin position="2140"/>
        <end position="2151"/>
    </location>
</feature>
<feature type="compositionally biased region" description="Acidic residues" evidence="7">
    <location>
        <begin position="1674"/>
        <end position="1695"/>
    </location>
</feature>
<feature type="region of interest" description="Disordered" evidence="7">
    <location>
        <begin position="1869"/>
        <end position="1893"/>
    </location>
</feature>
<dbReference type="Proteomes" id="UP001159428">
    <property type="component" value="Unassembled WGS sequence"/>
</dbReference>
<dbReference type="GO" id="GO:0005634">
    <property type="term" value="C:nucleus"/>
    <property type="evidence" value="ECO:0007669"/>
    <property type="project" value="TreeGrafter"/>
</dbReference>
<accession>A0AAU9XY69</accession>
<feature type="compositionally biased region" description="Acidic residues" evidence="7">
    <location>
        <begin position="1586"/>
        <end position="1599"/>
    </location>
</feature>
<organism evidence="11 12">
    <name type="scientific">Pocillopora meandrina</name>
    <dbReference type="NCBI Taxonomy" id="46732"/>
    <lineage>
        <taxon>Eukaryota</taxon>
        <taxon>Metazoa</taxon>
        <taxon>Cnidaria</taxon>
        <taxon>Anthozoa</taxon>
        <taxon>Hexacorallia</taxon>
        <taxon>Scleractinia</taxon>
        <taxon>Astrocoeniina</taxon>
        <taxon>Pocilloporidae</taxon>
        <taxon>Pocillopora</taxon>
    </lineage>
</organism>
<dbReference type="GO" id="GO:0003723">
    <property type="term" value="F:RNA binding"/>
    <property type="evidence" value="ECO:0007669"/>
    <property type="project" value="InterPro"/>
</dbReference>
<feature type="compositionally biased region" description="Basic residues" evidence="7">
    <location>
        <begin position="1553"/>
        <end position="1565"/>
    </location>
</feature>
<dbReference type="GO" id="GO:0005737">
    <property type="term" value="C:cytoplasm"/>
    <property type="evidence" value="ECO:0007669"/>
    <property type="project" value="TreeGrafter"/>
</dbReference>
<feature type="region of interest" description="Disordered" evidence="7">
    <location>
        <begin position="1531"/>
        <end position="1619"/>
    </location>
</feature>
<dbReference type="InterPro" id="IPR036053">
    <property type="entry name" value="PABP-dom"/>
</dbReference>
<feature type="compositionally biased region" description="Acidic residues" evidence="7">
    <location>
        <begin position="1993"/>
        <end position="2007"/>
    </location>
</feature>
<gene>
    <name evidence="11" type="ORF">PMEA_00034082</name>
</gene>
<dbReference type="PROSITE" id="PS50237">
    <property type="entry name" value="HECT"/>
    <property type="match status" value="1"/>
</dbReference>
<feature type="region of interest" description="Disordered" evidence="7">
    <location>
        <begin position="2327"/>
        <end position="2372"/>
    </location>
</feature>
<feature type="compositionally biased region" description="Low complexity" evidence="7">
    <location>
        <begin position="1047"/>
        <end position="1063"/>
    </location>
</feature>
<dbReference type="GO" id="GO:0090263">
    <property type="term" value="P:positive regulation of canonical Wnt signaling pathway"/>
    <property type="evidence" value="ECO:0007669"/>
    <property type="project" value="TreeGrafter"/>
</dbReference>
<dbReference type="SMART" id="SM00396">
    <property type="entry name" value="ZnF_UBR1"/>
    <property type="match status" value="1"/>
</dbReference>
<dbReference type="InterPro" id="IPR000569">
    <property type="entry name" value="HECT_dom"/>
</dbReference>
<dbReference type="InterPro" id="IPR024725">
    <property type="entry name" value="UBR5_UBA"/>
</dbReference>
<proteinExistence type="predicted"/>
<feature type="region of interest" description="Disordered" evidence="7">
    <location>
        <begin position="1353"/>
        <end position="1373"/>
    </location>
</feature>
<dbReference type="InterPro" id="IPR002004">
    <property type="entry name" value="PABP_HYD_C"/>
</dbReference>
<keyword evidence="3 5" id="KW-0833">Ubl conjugation pathway</keyword>
<protein>
    <recommendedName>
        <fullName evidence="13">E3 ubiquitin-protein ligase UBR5</fullName>
    </recommendedName>
</protein>
<dbReference type="InterPro" id="IPR003126">
    <property type="entry name" value="Znf_UBR"/>
</dbReference>
<dbReference type="GO" id="GO:0000209">
    <property type="term" value="P:protein polyubiquitination"/>
    <property type="evidence" value="ECO:0007669"/>
    <property type="project" value="TreeGrafter"/>
</dbReference>
<evidence type="ECO:0000256" key="5">
    <source>
        <dbReference type="PROSITE-ProRule" id="PRU00104"/>
    </source>
</evidence>
<evidence type="ECO:0008006" key="13">
    <source>
        <dbReference type="Google" id="ProtNLM"/>
    </source>
</evidence>
<keyword evidence="4" id="KW-0862">Zinc</keyword>
<dbReference type="FunFam" id="1.10.8.10:FF:000009">
    <property type="entry name" value="Putative E3 ubiquitin-protein ligase UBR5"/>
    <property type="match status" value="1"/>
</dbReference>
<dbReference type="PROSITE" id="PS51157">
    <property type="entry name" value="ZF_UBR"/>
    <property type="match status" value="1"/>
</dbReference>
<feature type="region of interest" description="Disordered" evidence="7">
    <location>
        <begin position="1974"/>
        <end position="2039"/>
    </location>
</feature>
<dbReference type="Gene3D" id="1.10.8.10">
    <property type="entry name" value="DNA helicase RuvA subunit, C-terminal domain"/>
    <property type="match status" value="1"/>
</dbReference>
<dbReference type="SUPFAM" id="SSF50985">
    <property type="entry name" value="RCC1/BLIP-II"/>
    <property type="match status" value="1"/>
</dbReference>
<dbReference type="InterPro" id="IPR035983">
    <property type="entry name" value="Hect_E3_ubiquitin_ligase"/>
</dbReference>
<feature type="compositionally biased region" description="Basic and acidic residues" evidence="7">
    <location>
        <begin position="2328"/>
        <end position="2342"/>
    </location>
</feature>
<dbReference type="Gene3D" id="2.130.10.30">
    <property type="entry name" value="Regulator of chromosome condensation 1/beta-lactamase-inhibitor protein II"/>
    <property type="match status" value="1"/>
</dbReference>
<feature type="compositionally biased region" description="Basic and acidic residues" evidence="7">
    <location>
        <begin position="298"/>
        <end position="316"/>
    </location>
</feature>
<evidence type="ECO:0000256" key="2">
    <source>
        <dbReference type="ARBA" id="ARBA00022771"/>
    </source>
</evidence>
<dbReference type="CDD" id="cd19675">
    <property type="entry name" value="UBR-box_UBR5"/>
    <property type="match status" value="1"/>
</dbReference>
<feature type="region of interest" description="Disordered" evidence="7">
    <location>
        <begin position="1021"/>
        <end position="1063"/>
    </location>
</feature>
<dbReference type="PANTHER" id="PTHR46276">
    <property type="entry name" value="E3 UBIQUITIN-PROTEIN LIGASE UBR5"/>
    <property type="match status" value="1"/>
</dbReference>
<dbReference type="Pfam" id="PF11547">
    <property type="entry name" value="E3_UbLigase_EDD"/>
    <property type="match status" value="1"/>
</dbReference>
<evidence type="ECO:0000256" key="7">
    <source>
        <dbReference type="SAM" id="MobiDB-lite"/>
    </source>
</evidence>
<dbReference type="CDD" id="cd14423">
    <property type="entry name" value="CUE_UBR5"/>
    <property type="match status" value="1"/>
</dbReference>
<feature type="compositionally biased region" description="Basic and acidic residues" evidence="7">
    <location>
        <begin position="1353"/>
        <end position="1365"/>
    </location>
</feature>